<keyword evidence="6" id="KW-1185">Reference proteome</keyword>
<sequence length="418" mass="46829">MDSIKTLNSITDTLLQSPSALSQSDRRQVLQACDRLRAFESPADSITRLVFSAHQLMAFRLGIDSKLFDAIAAHVDSVKAAERNPEQSSESIPLNLSEIYESSRADPLLIRRIVRFLVAMNVLHEVDQDHFISTPFAATLVSSSPFSAAVIHSTHFTTVLSRLPEYFHANGWKCPDDGLNGPFQFALDTKGHYFDFLSSTPYYGQAFDTVMSMPFRRRGRDWFDFYPVANRLSVTNDSQTLLVDIGGGQGEDLSKFHARFPDLPGTLILQDLPSVIQGARQKDLLASTIQTQEYDFFQAQPVRGAKAYFMRTVLHDWPDKQAKVILGRVRDAMSFDSVLLISETLLPESGALLPSVISDMQMMGSFASLERTEYQWRVLLEDSGLELVHIWLPEGCDNARSLAEQPALLEAKLKSQQC</sequence>
<evidence type="ECO:0000313" key="6">
    <source>
        <dbReference type="Proteomes" id="UP001147733"/>
    </source>
</evidence>
<keyword evidence="3" id="KW-0949">S-adenosyl-L-methionine</keyword>
<reference evidence="5" key="2">
    <citation type="journal article" date="2023" name="IMA Fungus">
        <title>Comparative genomic study of the Penicillium genus elucidates a diverse pangenome and 15 lateral gene transfer events.</title>
        <authorList>
            <person name="Petersen C."/>
            <person name="Sorensen T."/>
            <person name="Nielsen M.R."/>
            <person name="Sondergaard T.E."/>
            <person name="Sorensen J.L."/>
            <person name="Fitzpatrick D.A."/>
            <person name="Frisvad J.C."/>
            <person name="Nielsen K.L."/>
        </authorList>
    </citation>
    <scope>NUCLEOTIDE SEQUENCE</scope>
    <source>
        <strain evidence="5">IBT 23319</strain>
    </source>
</reference>
<dbReference type="InterPro" id="IPR001077">
    <property type="entry name" value="COMT_C"/>
</dbReference>
<evidence type="ECO:0000313" key="5">
    <source>
        <dbReference type="EMBL" id="KAJ5231685.1"/>
    </source>
</evidence>
<dbReference type="OrthoDB" id="1535081at2759"/>
<gene>
    <name evidence="5" type="ORF">N7469_006273</name>
</gene>
<accession>A0A9W9TM98</accession>
<dbReference type="RefSeq" id="XP_056500429.1">
    <property type="nucleotide sequence ID" value="XM_056645191.1"/>
</dbReference>
<dbReference type="Gene3D" id="3.40.50.150">
    <property type="entry name" value="Vaccinia Virus protein VP39"/>
    <property type="match status" value="1"/>
</dbReference>
<dbReference type="SUPFAM" id="SSF53335">
    <property type="entry name" value="S-adenosyl-L-methionine-dependent methyltransferases"/>
    <property type="match status" value="1"/>
</dbReference>
<evidence type="ECO:0000256" key="2">
    <source>
        <dbReference type="ARBA" id="ARBA00022679"/>
    </source>
</evidence>
<dbReference type="Proteomes" id="UP001147733">
    <property type="component" value="Unassembled WGS sequence"/>
</dbReference>
<dbReference type="PANTHER" id="PTHR43712:SF11">
    <property type="entry name" value="O-METHYLTRANSFERASE (AFU_ORTHOLOGUE AFUA_2G17820)-RELATED"/>
    <property type="match status" value="1"/>
</dbReference>
<proteinExistence type="predicted"/>
<dbReference type="InterPro" id="IPR036390">
    <property type="entry name" value="WH_DNA-bd_sf"/>
</dbReference>
<dbReference type="InterPro" id="IPR016461">
    <property type="entry name" value="COMT-like"/>
</dbReference>
<dbReference type="GeneID" id="81384358"/>
<name>A0A9W9TM98_PENCI</name>
<dbReference type="AlphaFoldDB" id="A0A9W9TM98"/>
<dbReference type="Pfam" id="PF00891">
    <property type="entry name" value="Methyltransf_2"/>
    <property type="match status" value="1"/>
</dbReference>
<dbReference type="EMBL" id="JAPQKT010000005">
    <property type="protein sequence ID" value="KAJ5231685.1"/>
    <property type="molecule type" value="Genomic_DNA"/>
</dbReference>
<evidence type="ECO:0000256" key="3">
    <source>
        <dbReference type="ARBA" id="ARBA00022691"/>
    </source>
</evidence>
<keyword evidence="1" id="KW-0489">Methyltransferase</keyword>
<dbReference type="PANTHER" id="PTHR43712">
    <property type="entry name" value="PUTATIVE (AFU_ORTHOLOGUE AFUA_4G14580)-RELATED"/>
    <property type="match status" value="1"/>
</dbReference>
<dbReference type="PROSITE" id="PS51683">
    <property type="entry name" value="SAM_OMT_II"/>
    <property type="match status" value="1"/>
</dbReference>
<dbReference type="SUPFAM" id="SSF46785">
    <property type="entry name" value="Winged helix' DNA-binding domain"/>
    <property type="match status" value="1"/>
</dbReference>
<dbReference type="GO" id="GO:0044550">
    <property type="term" value="P:secondary metabolite biosynthetic process"/>
    <property type="evidence" value="ECO:0007669"/>
    <property type="project" value="UniProtKB-ARBA"/>
</dbReference>
<comment type="caution">
    <text evidence="5">The sequence shown here is derived from an EMBL/GenBank/DDBJ whole genome shotgun (WGS) entry which is preliminary data.</text>
</comment>
<keyword evidence="2" id="KW-0808">Transferase</keyword>
<feature type="domain" description="O-methyltransferase C-terminal" evidence="4">
    <location>
        <begin position="240"/>
        <end position="384"/>
    </location>
</feature>
<evidence type="ECO:0000259" key="4">
    <source>
        <dbReference type="Pfam" id="PF00891"/>
    </source>
</evidence>
<reference evidence="5" key="1">
    <citation type="submission" date="2022-11" db="EMBL/GenBank/DDBJ databases">
        <authorList>
            <person name="Petersen C."/>
        </authorList>
    </citation>
    <scope>NUCLEOTIDE SEQUENCE</scope>
    <source>
        <strain evidence="5">IBT 23319</strain>
    </source>
</reference>
<dbReference type="GO" id="GO:0008171">
    <property type="term" value="F:O-methyltransferase activity"/>
    <property type="evidence" value="ECO:0007669"/>
    <property type="project" value="InterPro"/>
</dbReference>
<dbReference type="InterPro" id="IPR036388">
    <property type="entry name" value="WH-like_DNA-bd_sf"/>
</dbReference>
<dbReference type="GO" id="GO:0032259">
    <property type="term" value="P:methylation"/>
    <property type="evidence" value="ECO:0007669"/>
    <property type="project" value="UniProtKB-KW"/>
</dbReference>
<dbReference type="InterPro" id="IPR029063">
    <property type="entry name" value="SAM-dependent_MTases_sf"/>
</dbReference>
<protein>
    <recommendedName>
        <fullName evidence="4">O-methyltransferase C-terminal domain-containing protein</fullName>
    </recommendedName>
</protein>
<organism evidence="5 6">
    <name type="scientific">Penicillium citrinum</name>
    <dbReference type="NCBI Taxonomy" id="5077"/>
    <lineage>
        <taxon>Eukaryota</taxon>
        <taxon>Fungi</taxon>
        <taxon>Dikarya</taxon>
        <taxon>Ascomycota</taxon>
        <taxon>Pezizomycotina</taxon>
        <taxon>Eurotiomycetes</taxon>
        <taxon>Eurotiomycetidae</taxon>
        <taxon>Eurotiales</taxon>
        <taxon>Aspergillaceae</taxon>
        <taxon>Penicillium</taxon>
    </lineage>
</organism>
<dbReference type="Gene3D" id="1.10.10.10">
    <property type="entry name" value="Winged helix-like DNA-binding domain superfamily/Winged helix DNA-binding domain"/>
    <property type="match status" value="1"/>
</dbReference>
<evidence type="ECO:0000256" key="1">
    <source>
        <dbReference type="ARBA" id="ARBA00022603"/>
    </source>
</evidence>